<reference evidence="2" key="1">
    <citation type="submission" date="2020-02" db="EMBL/GenBank/DDBJ databases">
        <authorList>
            <person name="Meier V. D."/>
        </authorList>
    </citation>
    <scope>NUCLEOTIDE SEQUENCE</scope>
    <source>
        <strain evidence="2">AVDCRST_MAG29</strain>
    </source>
</reference>
<feature type="non-terminal residue" evidence="2">
    <location>
        <position position="37"/>
    </location>
</feature>
<gene>
    <name evidence="2" type="ORF">AVDCRST_MAG29-1124</name>
</gene>
<protein>
    <submittedName>
        <fullName evidence="2">Uncharacterized protein</fullName>
    </submittedName>
</protein>
<dbReference type="EMBL" id="CADCUG010000060">
    <property type="protein sequence ID" value="CAA9332388.1"/>
    <property type="molecule type" value="Genomic_DNA"/>
</dbReference>
<feature type="region of interest" description="Disordered" evidence="1">
    <location>
        <begin position="1"/>
        <end position="37"/>
    </location>
</feature>
<accession>A0A6J4LHG5</accession>
<evidence type="ECO:0000256" key="1">
    <source>
        <dbReference type="SAM" id="MobiDB-lite"/>
    </source>
</evidence>
<organism evidence="2">
    <name type="scientific">uncultured Nocardioidaceae bacterium</name>
    <dbReference type="NCBI Taxonomy" id="253824"/>
    <lineage>
        <taxon>Bacteria</taxon>
        <taxon>Bacillati</taxon>
        <taxon>Actinomycetota</taxon>
        <taxon>Actinomycetes</taxon>
        <taxon>Propionibacteriales</taxon>
        <taxon>Nocardioidaceae</taxon>
        <taxon>environmental samples</taxon>
    </lineage>
</organism>
<dbReference type="AlphaFoldDB" id="A0A6J4LHG5"/>
<sequence>GHHGQGHHHRGPFGHRGGHCPDARGRIRLQRRRSRLM</sequence>
<feature type="compositionally biased region" description="Basic residues" evidence="1">
    <location>
        <begin position="1"/>
        <end position="18"/>
    </location>
</feature>
<evidence type="ECO:0000313" key="2">
    <source>
        <dbReference type="EMBL" id="CAA9332388.1"/>
    </source>
</evidence>
<name>A0A6J4LHG5_9ACTN</name>
<feature type="non-terminal residue" evidence="2">
    <location>
        <position position="1"/>
    </location>
</feature>
<feature type="compositionally biased region" description="Basic residues" evidence="1">
    <location>
        <begin position="26"/>
        <end position="37"/>
    </location>
</feature>
<proteinExistence type="predicted"/>